<gene>
    <name evidence="2" type="ORF">AVEN_104035_1</name>
    <name evidence="4" type="ORF">AVEN_151764_1</name>
    <name evidence="3" type="ORF">AVEN_77880_1</name>
</gene>
<dbReference type="EMBL" id="BGPR01238020">
    <property type="protein sequence ID" value="GBL99752.1"/>
    <property type="molecule type" value="Genomic_DNA"/>
</dbReference>
<name>A0A4Y2C780_ARAVE</name>
<feature type="region of interest" description="Disordered" evidence="1">
    <location>
        <begin position="98"/>
        <end position="119"/>
    </location>
</feature>
<evidence type="ECO:0000313" key="4">
    <source>
        <dbReference type="EMBL" id="GBM00030.1"/>
    </source>
</evidence>
<protein>
    <submittedName>
        <fullName evidence="4">Uncharacterized protein</fullName>
    </submittedName>
</protein>
<reference evidence="4 5" key="1">
    <citation type="journal article" date="2019" name="Sci. Rep.">
        <title>Orb-weaving spider Araneus ventricosus genome elucidates the spidroin gene catalogue.</title>
        <authorList>
            <person name="Kono N."/>
            <person name="Nakamura H."/>
            <person name="Ohtoshi R."/>
            <person name="Moran D.A.P."/>
            <person name="Shinohara A."/>
            <person name="Yoshida Y."/>
            <person name="Fujiwara M."/>
            <person name="Mori M."/>
            <person name="Tomita M."/>
            <person name="Arakawa K."/>
        </authorList>
    </citation>
    <scope>NUCLEOTIDE SEQUENCE [LARGE SCALE GENOMIC DNA]</scope>
</reference>
<evidence type="ECO:0000256" key="1">
    <source>
        <dbReference type="SAM" id="MobiDB-lite"/>
    </source>
</evidence>
<evidence type="ECO:0000313" key="3">
    <source>
        <dbReference type="EMBL" id="GBL99967.1"/>
    </source>
</evidence>
<feature type="non-terminal residue" evidence="4">
    <location>
        <position position="1"/>
    </location>
</feature>
<comment type="caution">
    <text evidence="4">The sequence shown here is derived from an EMBL/GenBank/DDBJ whole genome shotgun (WGS) entry which is preliminary data.</text>
</comment>
<evidence type="ECO:0000313" key="2">
    <source>
        <dbReference type="EMBL" id="GBL99752.1"/>
    </source>
</evidence>
<dbReference type="EMBL" id="BGPR01238094">
    <property type="protein sequence ID" value="GBM00030.1"/>
    <property type="molecule type" value="Genomic_DNA"/>
</dbReference>
<feature type="compositionally biased region" description="Basic and acidic residues" evidence="1">
    <location>
        <begin position="107"/>
        <end position="119"/>
    </location>
</feature>
<evidence type="ECO:0000313" key="5">
    <source>
        <dbReference type="Proteomes" id="UP000499080"/>
    </source>
</evidence>
<dbReference type="AlphaFoldDB" id="A0A4Y2C780"/>
<accession>A0A4Y2C780</accession>
<sequence>EKYSWSVKETREREHHITLLKIPLNKSSLLWIIIRLAETILKAHGTGKIENSLEKYSWSVKETREREHHITLLKIPLNKSCLLWIIIRLAENILTAHGMGAIGPDSRSSKRRFEEDHSK</sequence>
<proteinExistence type="predicted"/>
<dbReference type="EMBL" id="BGPR01238074">
    <property type="protein sequence ID" value="GBL99967.1"/>
    <property type="molecule type" value="Genomic_DNA"/>
</dbReference>
<keyword evidence="5" id="KW-1185">Reference proteome</keyword>
<organism evidence="4 5">
    <name type="scientific">Araneus ventricosus</name>
    <name type="common">Orbweaver spider</name>
    <name type="synonym">Epeira ventricosa</name>
    <dbReference type="NCBI Taxonomy" id="182803"/>
    <lineage>
        <taxon>Eukaryota</taxon>
        <taxon>Metazoa</taxon>
        <taxon>Ecdysozoa</taxon>
        <taxon>Arthropoda</taxon>
        <taxon>Chelicerata</taxon>
        <taxon>Arachnida</taxon>
        <taxon>Araneae</taxon>
        <taxon>Araneomorphae</taxon>
        <taxon>Entelegynae</taxon>
        <taxon>Araneoidea</taxon>
        <taxon>Araneidae</taxon>
        <taxon>Araneus</taxon>
    </lineage>
</organism>
<dbReference type="Proteomes" id="UP000499080">
    <property type="component" value="Unassembled WGS sequence"/>
</dbReference>